<dbReference type="Proteomes" id="UP000198546">
    <property type="component" value="Chromosome i"/>
</dbReference>
<keyword evidence="3" id="KW-1185">Reference proteome</keyword>
<evidence type="ECO:0000256" key="1">
    <source>
        <dbReference type="SAM" id="MobiDB-lite"/>
    </source>
</evidence>
<evidence type="ECO:0000313" key="2">
    <source>
        <dbReference type="EMBL" id="SDE38716.1"/>
    </source>
</evidence>
<name>A0A1G7CJ53_9ACTN</name>
<feature type="compositionally biased region" description="Low complexity" evidence="1">
    <location>
        <begin position="363"/>
        <end position="372"/>
    </location>
</feature>
<feature type="compositionally biased region" description="Polar residues" evidence="1">
    <location>
        <begin position="1"/>
        <end position="14"/>
    </location>
</feature>
<sequence>MTGTRSARSVTVRPTSLPPRYEHPPGFLSRARRLDTTRVRPVRSRRVLTEEGFGGDRLLRALGSIQQQGPPLTIAGWKAVVEGLLVDERCAGDRNRQISSCYAWAYMALPTTFKWAGMAAIASHHVRVALLPLHLQSSFRGSAAQLRRPGRWRVLTQDANTLRATNNAIFDDLFWVHLAYVTSGIGLLRTLLRGERGYAPVLAAFEALDRGRWVLEDATASPAARGRARDLVWEGNLILLEHEQRFVVQPRFDRLSGRYAPVVSIGSATTFETRGPCRAIEHFTSFYLYTLGRANPRGLGGRLCPRITNYDDRWRWLVSSVVPRFRRVDTDPLVIQTILRRILDEDRHHPSSPCSPSIGGDGAPSERAASVRARARDRSPLVVHARPRTAGRRGVAEPIQGPRPGSATPKSSVVTPSRCTDPR</sequence>
<reference evidence="2 3" key="1">
    <citation type="submission" date="2016-10" db="EMBL/GenBank/DDBJ databases">
        <authorList>
            <person name="de Groot N.N."/>
        </authorList>
    </citation>
    <scope>NUCLEOTIDE SEQUENCE [LARGE SCALE GENOMIC DNA]</scope>
    <source>
        <strain evidence="2 3">MON 2.2</strain>
    </source>
</reference>
<dbReference type="EMBL" id="LT629688">
    <property type="protein sequence ID" value="SDE38716.1"/>
    <property type="molecule type" value="Genomic_DNA"/>
</dbReference>
<dbReference type="AlphaFoldDB" id="A0A1G7CJ53"/>
<feature type="compositionally biased region" description="Polar residues" evidence="1">
    <location>
        <begin position="408"/>
        <end position="423"/>
    </location>
</feature>
<dbReference type="Pfam" id="PF10720">
    <property type="entry name" value="DUF2515"/>
    <property type="match status" value="1"/>
</dbReference>
<evidence type="ECO:0000313" key="3">
    <source>
        <dbReference type="Proteomes" id="UP000198546"/>
    </source>
</evidence>
<accession>A0A1G7CJ53</accession>
<proteinExistence type="predicted"/>
<feature type="region of interest" description="Disordered" evidence="1">
    <location>
        <begin position="1"/>
        <end position="27"/>
    </location>
</feature>
<dbReference type="InterPro" id="IPR019658">
    <property type="entry name" value="DUF2515"/>
</dbReference>
<dbReference type="STRING" id="675864.SAMN04489747_3270"/>
<gene>
    <name evidence="2" type="ORF">SAMN04489747_3270</name>
</gene>
<protein>
    <submittedName>
        <fullName evidence="2">Uncharacterized protein</fullName>
    </submittedName>
</protein>
<feature type="region of interest" description="Disordered" evidence="1">
    <location>
        <begin position="346"/>
        <end position="423"/>
    </location>
</feature>
<organism evidence="2 3">
    <name type="scientific">Auraticoccus monumenti</name>
    <dbReference type="NCBI Taxonomy" id="675864"/>
    <lineage>
        <taxon>Bacteria</taxon>
        <taxon>Bacillati</taxon>
        <taxon>Actinomycetota</taxon>
        <taxon>Actinomycetes</taxon>
        <taxon>Propionibacteriales</taxon>
        <taxon>Propionibacteriaceae</taxon>
        <taxon>Auraticoccus</taxon>
    </lineage>
</organism>